<feature type="transmembrane region" description="Helical" evidence="1">
    <location>
        <begin position="117"/>
        <end position="134"/>
    </location>
</feature>
<keyword evidence="1" id="KW-0812">Transmembrane</keyword>
<keyword evidence="1" id="KW-1133">Transmembrane helix</keyword>
<keyword evidence="3" id="KW-1185">Reference proteome</keyword>
<dbReference type="Proteomes" id="UP001233172">
    <property type="component" value="Unassembled WGS sequence"/>
</dbReference>
<evidence type="ECO:0000313" key="3">
    <source>
        <dbReference type="Proteomes" id="UP001233172"/>
    </source>
</evidence>
<evidence type="ECO:0000256" key="1">
    <source>
        <dbReference type="SAM" id="Phobius"/>
    </source>
</evidence>
<sequence>MTKKLKEKNVDVLQFIVLQLSKGSLICDYTVSVNTSSSSDPKTSLSNAMKVIFSEGVVLNGTAVMIMRIVEDGTTVQPSTCDVKQRIDPCKDKYKCVVQNNEAVCKQSISGAEKLQMKYLLAVSLSVIVIFIFQQL</sequence>
<gene>
    <name evidence="2" type="ORF">Bpfe_026736</name>
</gene>
<name>A0AAD8AY43_BIOPF</name>
<evidence type="ECO:0000313" key="2">
    <source>
        <dbReference type="EMBL" id="KAK0043854.1"/>
    </source>
</evidence>
<dbReference type="EMBL" id="JASAOG010000210">
    <property type="protein sequence ID" value="KAK0043854.1"/>
    <property type="molecule type" value="Genomic_DNA"/>
</dbReference>
<organism evidence="2 3">
    <name type="scientific">Biomphalaria pfeifferi</name>
    <name type="common">Bloodfluke planorb</name>
    <name type="synonym">Freshwater snail</name>
    <dbReference type="NCBI Taxonomy" id="112525"/>
    <lineage>
        <taxon>Eukaryota</taxon>
        <taxon>Metazoa</taxon>
        <taxon>Spiralia</taxon>
        <taxon>Lophotrochozoa</taxon>
        <taxon>Mollusca</taxon>
        <taxon>Gastropoda</taxon>
        <taxon>Heterobranchia</taxon>
        <taxon>Euthyneura</taxon>
        <taxon>Panpulmonata</taxon>
        <taxon>Hygrophila</taxon>
        <taxon>Lymnaeoidea</taxon>
        <taxon>Planorbidae</taxon>
        <taxon>Biomphalaria</taxon>
    </lineage>
</organism>
<keyword evidence="1" id="KW-0472">Membrane</keyword>
<protein>
    <submittedName>
        <fullName evidence="2">Fibrillin-2</fullName>
    </submittedName>
</protein>
<proteinExistence type="predicted"/>
<dbReference type="AlphaFoldDB" id="A0AAD8AY43"/>
<reference evidence="2" key="1">
    <citation type="journal article" date="2023" name="PLoS Negl. Trop. Dis.">
        <title>A genome sequence for Biomphalaria pfeifferi, the major vector snail for the human-infecting parasite Schistosoma mansoni.</title>
        <authorList>
            <person name="Bu L."/>
            <person name="Lu L."/>
            <person name="Laidemitt M.R."/>
            <person name="Zhang S.M."/>
            <person name="Mutuku M."/>
            <person name="Mkoji G."/>
            <person name="Steinauer M."/>
            <person name="Loker E.S."/>
        </authorList>
    </citation>
    <scope>NUCLEOTIDE SEQUENCE</scope>
    <source>
        <strain evidence="2">KasaAsao</strain>
    </source>
</reference>
<accession>A0AAD8AY43</accession>
<reference evidence="2" key="2">
    <citation type="submission" date="2023-04" db="EMBL/GenBank/DDBJ databases">
        <authorList>
            <person name="Bu L."/>
            <person name="Lu L."/>
            <person name="Laidemitt M.R."/>
            <person name="Zhang S.M."/>
            <person name="Mutuku M."/>
            <person name="Mkoji G."/>
            <person name="Steinauer M."/>
            <person name="Loker E.S."/>
        </authorList>
    </citation>
    <scope>NUCLEOTIDE SEQUENCE</scope>
    <source>
        <strain evidence="2">KasaAsao</strain>
        <tissue evidence="2">Whole Snail</tissue>
    </source>
</reference>
<comment type="caution">
    <text evidence="2">The sequence shown here is derived from an EMBL/GenBank/DDBJ whole genome shotgun (WGS) entry which is preliminary data.</text>
</comment>